<organism evidence="1 2">
    <name type="scientific">Portunus trituberculatus</name>
    <name type="common">Swimming crab</name>
    <name type="synonym">Neptunus trituberculatus</name>
    <dbReference type="NCBI Taxonomy" id="210409"/>
    <lineage>
        <taxon>Eukaryota</taxon>
        <taxon>Metazoa</taxon>
        <taxon>Ecdysozoa</taxon>
        <taxon>Arthropoda</taxon>
        <taxon>Crustacea</taxon>
        <taxon>Multicrustacea</taxon>
        <taxon>Malacostraca</taxon>
        <taxon>Eumalacostraca</taxon>
        <taxon>Eucarida</taxon>
        <taxon>Decapoda</taxon>
        <taxon>Pleocyemata</taxon>
        <taxon>Brachyura</taxon>
        <taxon>Eubrachyura</taxon>
        <taxon>Portunoidea</taxon>
        <taxon>Portunidae</taxon>
        <taxon>Portuninae</taxon>
        <taxon>Portunus</taxon>
    </lineage>
</organism>
<evidence type="ECO:0000313" key="1">
    <source>
        <dbReference type="EMBL" id="MPC52991.1"/>
    </source>
</evidence>
<evidence type="ECO:0000313" key="2">
    <source>
        <dbReference type="Proteomes" id="UP000324222"/>
    </source>
</evidence>
<comment type="caution">
    <text evidence="1">The sequence shown here is derived from an EMBL/GenBank/DDBJ whole genome shotgun (WGS) entry which is preliminary data.</text>
</comment>
<sequence>MFRLIVASRLLRSVQFPLCSSIKQLRAPLAQPRVTELQEGSCVVMSGREECCGALSGLR</sequence>
<dbReference type="AlphaFoldDB" id="A0A5B7FZP5"/>
<keyword evidence="2" id="KW-1185">Reference proteome</keyword>
<gene>
    <name evidence="1" type="ORF">E2C01_046874</name>
</gene>
<protein>
    <submittedName>
        <fullName evidence="1">Uncharacterized protein</fullName>
    </submittedName>
</protein>
<dbReference type="EMBL" id="VSRR010011309">
    <property type="protein sequence ID" value="MPC52991.1"/>
    <property type="molecule type" value="Genomic_DNA"/>
</dbReference>
<proteinExistence type="predicted"/>
<reference evidence="1 2" key="1">
    <citation type="submission" date="2019-05" db="EMBL/GenBank/DDBJ databases">
        <title>Another draft genome of Portunus trituberculatus and its Hox gene families provides insights of decapod evolution.</title>
        <authorList>
            <person name="Jeong J.-H."/>
            <person name="Song I."/>
            <person name="Kim S."/>
            <person name="Choi T."/>
            <person name="Kim D."/>
            <person name="Ryu S."/>
            <person name="Kim W."/>
        </authorList>
    </citation>
    <scope>NUCLEOTIDE SEQUENCE [LARGE SCALE GENOMIC DNA]</scope>
    <source>
        <tissue evidence="1">Muscle</tissue>
    </source>
</reference>
<dbReference type="Proteomes" id="UP000324222">
    <property type="component" value="Unassembled WGS sequence"/>
</dbReference>
<name>A0A5B7FZP5_PORTR</name>
<accession>A0A5B7FZP5</accession>